<dbReference type="PANTHER" id="PTHR19857:SF19">
    <property type="entry name" value="26S PROTEASOME REGULATORY SUBUNIT RPN14"/>
    <property type="match status" value="1"/>
</dbReference>
<sequence length="431" mass="46014">MAQQYLPYITLQPDYPLVFADVSQSLVELDKVWISAYCSNVPAGSRHGKLLLSASKDARGGVSVELDDENNAGLNVERADESLMDLVVSTPGGSRTSYEASETLPNFELAPTRLRVARRTLGPDLVKGALGVTALDVHEGRYVVGGSDGQAFTSSLVEGEESEPMELDGSSNIEEVAAQRMRLRQRSAKVALKGHVGDVRSAKFLAGGQVVLTTSSDMTARLYDASSGACPRVFKGHRRAVVCSSIIDRGHNVLTGSLDGTVRLWDVSSEGAAIQTITAEKFAGVNAMARDEGGSIYMGLTSGTMQVVRDGQTAEVIPGQAGGITALDMNGVNIITGTSDGDMRLYDARNLPTPVKSWKRNGASVTDIKLAHDAAIVSTDDGMPYRVRLNGDLAVTDEYVGWEVDHVDKVSLDQKGRVWIAGAQGAIRLYH</sequence>
<dbReference type="OrthoDB" id="10257301at2759"/>
<evidence type="ECO:0000256" key="4">
    <source>
        <dbReference type="ARBA" id="ARBA00038321"/>
    </source>
</evidence>
<dbReference type="InParanoid" id="A0A316YPI4"/>
<dbReference type="InterPro" id="IPR015943">
    <property type="entry name" value="WD40/YVTN_repeat-like_dom_sf"/>
</dbReference>
<keyword evidence="7" id="KW-1185">Reference proteome</keyword>
<dbReference type="RefSeq" id="XP_025377912.1">
    <property type="nucleotide sequence ID" value="XM_025521799.1"/>
</dbReference>
<keyword evidence="2" id="KW-0677">Repeat</keyword>
<gene>
    <name evidence="6" type="ORF">FA10DRAFT_267158</name>
</gene>
<evidence type="ECO:0000256" key="3">
    <source>
        <dbReference type="ARBA" id="ARBA00022942"/>
    </source>
</evidence>
<protein>
    <submittedName>
        <fullName evidence="6">WD40 repeat-like protein</fullName>
    </submittedName>
</protein>
<dbReference type="Gene3D" id="2.130.10.10">
    <property type="entry name" value="YVTN repeat-like/Quinoprotein amine dehydrogenase"/>
    <property type="match status" value="2"/>
</dbReference>
<feature type="repeat" description="WD" evidence="5">
    <location>
        <begin position="192"/>
        <end position="233"/>
    </location>
</feature>
<dbReference type="Pfam" id="PF00400">
    <property type="entry name" value="WD40"/>
    <property type="match status" value="2"/>
</dbReference>
<dbReference type="InterPro" id="IPR001680">
    <property type="entry name" value="WD40_rpt"/>
</dbReference>
<reference evidence="6" key="1">
    <citation type="journal article" date="2018" name="Mol. Biol. Evol.">
        <title>Broad Genomic Sampling Reveals a Smut Pathogenic Ancestry of the Fungal Clade Ustilaginomycotina.</title>
        <authorList>
            <person name="Kijpornyongpan T."/>
            <person name="Mondo S.J."/>
            <person name="Barry K."/>
            <person name="Sandor L."/>
            <person name="Lee J."/>
            <person name="Lipzen A."/>
            <person name="Pangilinan J."/>
            <person name="LaButti K."/>
            <person name="Hainaut M."/>
            <person name="Henrissat B."/>
            <person name="Grigoriev I.V."/>
            <person name="Spatafora J.W."/>
            <person name="Aime M.C."/>
        </authorList>
    </citation>
    <scope>NUCLEOTIDE SEQUENCE [LARGE SCALE GENOMIC DNA]</scope>
    <source>
        <strain evidence="6">MCA 4198</strain>
    </source>
</reference>
<evidence type="ECO:0000256" key="1">
    <source>
        <dbReference type="ARBA" id="ARBA00022574"/>
    </source>
</evidence>
<organism evidence="6 7">
    <name type="scientific">Acaromyces ingoldii</name>
    <dbReference type="NCBI Taxonomy" id="215250"/>
    <lineage>
        <taxon>Eukaryota</taxon>
        <taxon>Fungi</taxon>
        <taxon>Dikarya</taxon>
        <taxon>Basidiomycota</taxon>
        <taxon>Ustilaginomycotina</taxon>
        <taxon>Exobasidiomycetes</taxon>
        <taxon>Exobasidiales</taxon>
        <taxon>Cryptobasidiaceae</taxon>
        <taxon>Acaromyces</taxon>
    </lineage>
</organism>
<feature type="repeat" description="WD" evidence="5">
    <location>
        <begin position="234"/>
        <end position="275"/>
    </location>
</feature>
<dbReference type="InterPro" id="IPR036322">
    <property type="entry name" value="WD40_repeat_dom_sf"/>
</dbReference>
<dbReference type="AlphaFoldDB" id="A0A316YPI4"/>
<dbReference type="PROSITE" id="PS00678">
    <property type="entry name" value="WD_REPEATS_1"/>
    <property type="match status" value="1"/>
</dbReference>
<name>A0A316YPI4_9BASI</name>
<dbReference type="Proteomes" id="UP000245768">
    <property type="component" value="Unassembled WGS sequence"/>
</dbReference>
<evidence type="ECO:0000313" key="6">
    <source>
        <dbReference type="EMBL" id="PWN90714.1"/>
    </source>
</evidence>
<dbReference type="GeneID" id="37043715"/>
<dbReference type="PANTHER" id="PTHR19857">
    <property type="entry name" value="MITOCHONDRIAL DIVISION PROTEIN 1-RELATED"/>
    <property type="match status" value="1"/>
</dbReference>
<dbReference type="SMART" id="SM00320">
    <property type="entry name" value="WD40"/>
    <property type="match status" value="3"/>
</dbReference>
<keyword evidence="3" id="KW-0647">Proteasome</keyword>
<dbReference type="EMBL" id="KZ819636">
    <property type="protein sequence ID" value="PWN90714.1"/>
    <property type="molecule type" value="Genomic_DNA"/>
</dbReference>
<dbReference type="SUPFAM" id="SSF50978">
    <property type="entry name" value="WD40 repeat-like"/>
    <property type="match status" value="1"/>
</dbReference>
<dbReference type="InterPro" id="IPR019775">
    <property type="entry name" value="WD40_repeat_CS"/>
</dbReference>
<evidence type="ECO:0000256" key="5">
    <source>
        <dbReference type="PROSITE-ProRule" id="PRU00221"/>
    </source>
</evidence>
<dbReference type="InterPro" id="IPR051179">
    <property type="entry name" value="WD_repeat_multifunction"/>
</dbReference>
<evidence type="ECO:0000313" key="7">
    <source>
        <dbReference type="Proteomes" id="UP000245768"/>
    </source>
</evidence>
<dbReference type="GO" id="GO:0000502">
    <property type="term" value="C:proteasome complex"/>
    <property type="evidence" value="ECO:0007669"/>
    <property type="project" value="UniProtKB-KW"/>
</dbReference>
<dbReference type="PROSITE" id="PS50294">
    <property type="entry name" value="WD_REPEATS_REGION"/>
    <property type="match status" value="1"/>
</dbReference>
<keyword evidence="1 5" id="KW-0853">WD repeat</keyword>
<dbReference type="PROSITE" id="PS50082">
    <property type="entry name" value="WD_REPEATS_2"/>
    <property type="match status" value="2"/>
</dbReference>
<accession>A0A316YPI4</accession>
<proteinExistence type="inferred from homology"/>
<comment type="similarity">
    <text evidence="4">Belongs to the WD repeat PAAF1/RPN14 family.</text>
</comment>
<dbReference type="STRING" id="215250.A0A316YPI4"/>
<evidence type="ECO:0000256" key="2">
    <source>
        <dbReference type="ARBA" id="ARBA00022737"/>
    </source>
</evidence>